<dbReference type="AlphaFoldDB" id="A0A8J3D7N8"/>
<sequence length="656" mass="73211">MILTDNETKVDLLNSESIAHTIVKVIRERPEHPVTIGVHGDWGAGKSSVLEMIEVRVKKEDLKDKVVCIKFNGWRFQGFEDAKIALIENIVTELIEQRPLLTKASEEVIDIFQRIDWLKVAKKSVGLGITAFTGIPTGAVVETFLTGLQNLAANPLEGVTKEGADDLFKQASSLLKPKDPSKNVPKEISEFRKSFDKLLKAAGVEQLIVLVDDLDRCLPDTAIETLEAIRLFIFTKKTAFVIAADEGMIEYAVRRHFPDLPDTLMHQSYTRNYLEKLIQIPFKIPILGETETKIYVTLLLVGSEIGEGKDFDKLIAVARERLKKPWESLPLDAETIRSTLGEKAKGVQNTVLLSDQIGPILANGAKGNPRVIKRFLNTLLLRQLTAEARGFGSSISLPALAKLMIAERFIPRLFEQIATSAATASNGICEELKYLEINVAAKEEETESDTLNGIEKVKTSKEKTKTKRQEINNKSESPLFLEWANSENIKDWAKIKPSLADLDLRPYIFVAKDKKDFFGTSTSLGHLTFLIEKLFGKKFSVQTLESEIKDIPASDAIRIFDEMRSRIIGSTDFTKEPDGIPGLMLVVKSHPDLQGRLMNFLESLPTASLGVWVVRGWEGIITSESEKKRFDKLIDNWSTNGNPILMAAAGNVKKIR</sequence>
<dbReference type="NCBIfam" id="NF041923">
    <property type="entry name" value="QatA"/>
    <property type="match status" value="1"/>
</dbReference>
<dbReference type="InterPro" id="IPR052754">
    <property type="entry name" value="NTPase_KAP_P-loop"/>
</dbReference>
<keyword evidence="3" id="KW-1185">Reference proteome</keyword>
<dbReference type="EMBL" id="BMXF01000007">
    <property type="protein sequence ID" value="GHB86369.1"/>
    <property type="molecule type" value="Genomic_DNA"/>
</dbReference>
<reference evidence="2 3" key="1">
    <citation type="journal article" date="2014" name="Int. J. Syst. Evol. Microbiol.">
        <title>Complete genome sequence of Corynebacterium casei LMG S-19264T (=DSM 44701T), isolated from a smear-ripened cheese.</title>
        <authorList>
            <consortium name="US DOE Joint Genome Institute (JGI-PGF)"/>
            <person name="Walter F."/>
            <person name="Albersmeier A."/>
            <person name="Kalinowski J."/>
            <person name="Ruckert C."/>
        </authorList>
    </citation>
    <scope>NUCLEOTIDE SEQUENCE [LARGE SCALE GENOMIC DNA]</scope>
    <source>
        <strain evidence="2 3">KCTC 12866</strain>
    </source>
</reference>
<comment type="caution">
    <text evidence="2">The sequence shown here is derived from an EMBL/GenBank/DDBJ whole genome shotgun (WGS) entry which is preliminary data.</text>
</comment>
<name>A0A8J3D7N8_9BACT</name>
<dbReference type="Proteomes" id="UP000598271">
    <property type="component" value="Unassembled WGS sequence"/>
</dbReference>
<organism evidence="2 3">
    <name type="scientific">Persicitalea jodogahamensis</name>
    <dbReference type="NCBI Taxonomy" id="402147"/>
    <lineage>
        <taxon>Bacteria</taxon>
        <taxon>Pseudomonadati</taxon>
        <taxon>Bacteroidota</taxon>
        <taxon>Cytophagia</taxon>
        <taxon>Cytophagales</taxon>
        <taxon>Spirosomataceae</taxon>
        <taxon>Persicitalea</taxon>
    </lineage>
</organism>
<dbReference type="InterPro" id="IPR049673">
    <property type="entry name" value="QatA"/>
</dbReference>
<accession>A0A8J3D7N8</accession>
<gene>
    <name evidence="2" type="ORF">GCM10007390_47350</name>
</gene>
<evidence type="ECO:0000313" key="2">
    <source>
        <dbReference type="EMBL" id="GHB86369.1"/>
    </source>
</evidence>
<feature type="domain" description="KAP NTPase" evidence="1">
    <location>
        <begin position="17"/>
        <end position="383"/>
    </location>
</feature>
<evidence type="ECO:0000313" key="3">
    <source>
        <dbReference type="Proteomes" id="UP000598271"/>
    </source>
</evidence>
<dbReference type="PANTHER" id="PTHR22674:SF6">
    <property type="entry name" value="NTPASE KAP FAMILY P-LOOP DOMAIN-CONTAINING PROTEIN 1"/>
    <property type="match status" value="1"/>
</dbReference>
<dbReference type="InterPro" id="IPR011646">
    <property type="entry name" value="KAP_P-loop"/>
</dbReference>
<dbReference type="SUPFAM" id="SSF52540">
    <property type="entry name" value="P-loop containing nucleoside triphosphate hydrolases"/>
    <property type="match status" value="1"/>
</dbReference>
<evidence type="ECO:0000259" key="1">
    <source>
        <dbReference type="Pfam" id="PF07693"/>
    </source>
</evidence>
<dbReference type="PANTHER" id="PTHR22674">
    <property type="entry name" value="NTPASE, KAP FAMILY P-LOOP DOMAIN-CONTAINING 1"/>
    <property type="match status" value="1"/>
</dbReference>
<dbReference type="Gene3D" id="3.40.50.300">
    <property type="entry name" value="P-loop containing nucleotide triphosphate hydrolases"/>
    <property type="match status" value="1"/>
</dbReference>
<dbReference type="InterPro" id="IPR027417">
    <property type="entry name" value="P-loop_NTPase"/>
</dbReference>
<dbReference type="RefSeq" id="WP_189568231.1">
    <property type="nucleotide sequence ID" value="NZ_BMXF01000007.1"/>
</dbReference>
<dbReference type="Pfam" id="PF07693">
    <property type="entry name" value="KAP_NTPase"/>
    <property type="match status" value="1"/>
</dbReference>
<protein>
    <submittedName>
        <fullName evidence="2">ATPase</fullName>
    </submittedName>
</protein>
<proteinExistence type="predicted"/>